<organism evidence="2 3">
    <name type="scientific">Gossypium arboreum</name>
    <name type="common">Tree cotton</name>
    <name type="synonym">Gossypium nanking</name>
    <dbReference type="NCBI Taxonomy" id="29729"/>
    <lineage>
        <taxon>Eukaryota</taxon>
        <taxon>Viridiplantae</taxon>
        <taxon>Streptophyta</taxon>
        <taxon>Embryophyta</taxon>
        <taxon>Tracheophyta</taxon>
        <taxon>Spermatophyta</taxon>
        <taxon>Magnoliopsida</taxon>
        <taxon>eudicotyledons</taxon>
        <taxon>Gunneridae</taxon>
        <taxon>Pentapetalae</taxon>
        <taxon>rosids</taxon>
        <taxon>malvids</taxon>
        <taxon>Malvales</taxon>
        <taxon>Malvaceae</taxon>
        <taxon>Malvoideae</taxon>
        <taxon>Gossypium</taxon>
    </lineage>
</organism>
<accession>A0ABR0MHE0</accession>
<comment type="caution">
    <text evidence="2">The sequence shown here is derived from an EMBL/GenBank/DDBJ whole genome shotgun (WGS) entry which is preliminary data.</text>
</comment>
<proteinExistence type="predicted"/>
<sequence length="109" mass="12783">MAHTVVIKLLGKNIGYPVIYKKDCSLWKLSLSFRLMDIENEYFLAKFQILEEFEKVLYRGPWILYRQYLTVQPFSLISTRPSHTRAWSLLGLDSQVFQGTCIRGKSYGK</sequence>
<dbReference type="EMBL" id="JARKNE010000013">
    <property type="protein sequence ID" value="KAK5772492.1"/>
    <property type="molecule type" value="Genomic_DNA"/>
</dbReference>
<feature type="domain" description="DUF4283" evidence="1">
    <location>
        <begin position="3"/>
        <end position="75"/>
    </location>
</feature>
<evidence type="ECO:0000313" key="2">
    <source>
        <dbReference type="EMBL" id="KAK5772492.1"/>
    </source>
</evidence>
<evidence type="ECO:0000313" key="3">
    <source>
        <dbReference type="Proteomes" id="UP001358586"/>
    </source>
</evidence>
<dbReference type="Proteomes" id="UP001358586">
    <property type="component" value="Chromosome 13"/>
</dbReference>
<reference evidence="2 3" key="1">
    <citation type="submission" date="2023-03" db="EMBL/GenBank/DDBJ databases">
        <title>WGS of Gossypium arboreum.</title>
        <authorList>
            <person name="Yu D."/>
        </authorList>
    </citation>
    <scope>NUCLEOTIDE SEQUENCE [LARGE SCALE GENOMIC DNA]</scope>
    <source>
        <tissue evidence="2">Leaf</tissue>
    </source>
</reference>
<evidence type="ECO:0000259" key="1">
    <source>
        <dbReference type="Pfam" id="PF14111"/>
    </source>
</evidence>
<protein>
    <recommendedName>
        <fullName evidence="1">DUF4283 domain-containing protein</fullName>
    </recommendedName>
</protein>
<dbReference type="Pfam" id="PF14111">
    <property type="entry name" value="DUF4283"/>
    <property type="match status" value="1"/>
</dbReference>
<gene>
    <name evidence="2" type="ORF">PVK06_048781</name>
</gene>
<dbReference type="InterPro" id="IPR025558">
    <property type="entry name" value="DUF4283"/>
</dbReference>
<keyword evidence="3" id="KW-1185">Reference proteome</keyword>
<name>A0ABR0MHE0_GOSAR</name>